<sequence length="323" mass="35630">MHGLQEHASPDKQSTRKGRELSSRDSGCGMYVRVKASPWEVICKVVHSKQAPNFVPGGRGIYGKCIRGDLQGRTQRDSEHAPNFVPGGSGIHGVFLKRGCSHHLKPLVVSQRLGVGMRWPSVESKQKSRGGKKHKESRSGRPQGSSRRFGELAYQGIFVQGENGKLLTLGRILRVSMDIITTCVGEVCGRAIVIHELRHRQGDGKGLDFRYSKRVATSSVCHYRVMANGALVLELCIGLGYCEDLSCEVTVFVTKASEDVPNVAPRGGVDVLEGMAKLVTSDLLQEHADRQVDFVEWEAILQAPLEERRGMRGVLRIADSYNW</sequence>
<protein>
    <submittedName>
        <fullName evidence="2">Uncharacterized protein</fullName>
    </submittedName>
</protein>
<proteinExistence type="predicted"/>
<feature type="compositionally biased region" description="Basic and acidic residues" evidence="1">
    <location>
        <begin position="1"/>
        <end position="23"/>
    </location>
</feature>
<organism evidence="2 3">
    <name type="scientific">Chara braunii</name>
    <name type="common">Braun's stonewort</name>
    <dbReference type="NCBI Taxonomy" id="69332"/>
    <lineage>
        <taxon>Eukaryota</taxon>
        <taxon>Viridiplantae</taxon>
        <taxon>Streptophyta</taxon>
        <taxon>Charophyceae</taxon>
        <taxon>Charales</taxon>
        <taxon>Characeae</taxon>
        <taxon>Chara</taxon>
    </lineage>
</organism>
<dbReference type="EMBL" id="BFEA01000121">
    <property type="protein sequence ID" value="GBG69851.1"/>
    <property type="molecule type" value="Genomic_DNA"/>
</dbReference>
<evidence type="ECO:0000313" key="3">
    <source>
        <dbReference type="Proteomes" id="UP000265515"/>
    </source>
</evidence>
<dbReference type="Proteomes" id="UP000265515">
    <property type="component" value="Unassembled WGS sequence"/>
</dbReference>
<feature type="region of interest" description="Disordered" evidence="1">
    <location>
        <begin position="119"/>
        <end position="147"/>
    </location>
</feature>
<dbReference type="AlphaFoldDB" id="A0A388KIG9"/>
<feature type="region of interest" description="Disordered" evidence="1">
    <location>
        <begin position="1"/>
        <end position="25"/>
    </location>
</feature>
<feature type="compositionally biased region" description="Basic residues" evidence="1">
    <location>
        <begin position="127"/>
        <end position="136"/>
    </location>
</feature>
<evidence type="ECO:0000256" key="1">
    <source>
        <dbReference type="SAM" id="MobiDB-lite"/>
    </source>
</evidence>
<reference evidence="2 3" key="1">
    <citation type="journal article" date="2018" name="Cell">
        <title>The Chara Genome: Secondary Complexity and Implications for Plant Terrestrialization.</title>
        <authorList>
            <person name="Nishiyama T."/>
            <person name="Sakayama H."/>
            <person name="Vries J.D."/>
            <person name="Buschmann H."/>
            <person name="Saint-Marcoux D."/>
            <person name="Ullrich K.K."/>
            <person name="Haas F.B."/>
            <person name="Vanderstraeten L."/>
            <person name="Becker D."/>
            <person name="Lang D."/>
            <person name="Vosolsobe S."/>
            <person name="Rombauts S."/>
            <person name="Wilhelmsson P.K.I."/>
            <person name="Janitza P."/>
            <person name="Kern R."/>
            <person name="Heyl A."/>
            <person name="Rumpler F."/>
            <person name="Villalobos L.I.A.C."/>
            <person name="Clay J.M."/>
            <person name="Skokan R."/>
            <person name="Toyoda A."/>
            <person name="Suzuki Y."/>
            <person name="Kagoshima H."/>
            <person name="Schijlen E."/>
            <person name="Tajeshwar N."/>
            <person name="Catarino B."/>
            <person name="Hetherington A.J."/>
            <person name="Saltykova A."/>
            <person name="Bonnot C."/>
            <person name="Breuninger H."/>
            <person name="Symeonidi A."/>
            <person name="Radhakrishnan G.V."/>
            <person name="Van Nieuwerburgh F."/>
            <person name="Deforce D."/>
            <person name="Chang C."/>
            <person name="Karol K.G."/>
            <person name="Hedrich R."/>
            <person name="Ulvskov P."/>
            <person name="Glockner G."/>
            <person name="Delwiche C.F."/>
            <person name="Petrasek J."/>
            <person name="Van de Peer Y."/>
            <person name="Friml J."/>
            <person name="Beilby M."/>
            <person name="Dolan L."/>
            <person name="Kohara Y."/>
            <person name="Sugano S."/>
            <person name="Fujiyama A."/>
            <person name="Delaux P.-M."/>
            <person name="Quint M."/>
            <person name="TheiBen G."/>
            <person name="Hagemann M."/>
            <person name="Harholt J."/>
            <person name="Dunand C."/>
            <person name="Zachgo S."/>
            <person name="Langdale J."/>
            <person name="Maumus F."/>
            <person name="Straeten D.V.D."/>
            <person name="Gould S.B."/>
            <person name="Rensing S.A."/>
        </authorList>
    </citation>
    <scope>NUCLEOTIDE SEQUENCE [LARGE SCALE GENOMIC DNA]</scope>
    <source>
        <strain evidence="2 3">S276</strain>
    </source>
</reference>
<name>A0A388KIG9_CHABU</name>
<keyword evidence="3" id="KW-1185">Reference proteome</keyword>
<dbReference type="Gramene" id="GBG69851">
    <property type="protein sequence ID" value="GBG69851"/>
    <property type="gene ID" value="CBR_g4680"/>
</dbReference>
<comment type="caution">
    <text evidence="2">The sequence shown here is derived from an EMBL/GenBank/DDBJ whole genome shotgun (WGS) entry which is preliminary data.</text>
</comment>
<gene>
    <name evidence="2" type="ORF">CBR_g4680</name>
</gene>
<evidence type="ECO:0000313" key="2">
    <source>
        <dbReference type="EMBL" id="GBG69851.1"/>
    </source>
</evidence>
<accession>A0A388KIG9</accession>